<proteinExistence type="predicted"/>
<feature type="chain" id="PRO_5038578081" description="Lipoprotein" evidence="1">
    <location>
        <begin position="32"/>
        <end position="221"/>
    </location>
</feature>
<feature type="signal peptide" evidence="1">
    <location>
        <begin position="1"/>
        <end position="31"/>
    </location>
</feature>
<dbReference type="PROSITE" id="PS51257">
    <property type="entry name" value="PROKAR_LIPOPROTEIN"/>
    <property type="match status" value="1"/>
</dbReference>
<dbReference type="GeneID" id="80336422"/>
<dbReference type="RefSeq" id="WP_143983078.1">
    <property type="nucleotide sequence ID" value="NZ_CP041695.1"/>
</dbReference>
<sequence length="221" mass="23094">MQWRQNATARTARAGALVAVVCAAVTGCAGSEDSAAATTTTTAATAATTITTTAATAGAGSGFDPESVPLSDAELGEFPYFAIPAGFENPNTPDPIVERDRVPVWTGDGLKWVVGKVYQSPIYAADDAAFSKFALMEAIDDAVEDAGGVRVTESKIPQEVLDTIDREVRVAYSSGLGDIYNGKVTTYLVRRTDQRVWIHVTADSAGGSWMIVAEPVAADGN</sequence>
<evidence type="ECO:0000313" key="3">
    <source>
        <dbReference type="Proteomes" id="UP000317039"/>
    </source>
</evidence>
<evidence type="ECO:0000313" key="2">
    <source>
        <dbReference type="EMBL" id="QDP82190.1"/>
    </source>
</evidence>
<gene>
    <name evidence="2" type="ORF">FOH10_29120</name>
</gene>
<dbReference type="EMBL" id="CP041695">
    <property type="protein sequence ID" value="QDP82190.1"/>
    <property type="molecule type" value="Genomic_DNA"/>
</dbReference>
<dbReference type="Proteomes" id="UP000317039">
    <property type="component" value="Chromosome"/>
</dbReference>
<evidence type="ECO:0008006" key="4">
    <source>
        <dbReference type="Google" id="ProtNLM"/>
    </source>
</evidence>
<keyword evidence="1" id="KW-0732">Signal</keyword>
<protein>
    <recommendedName>
        <fullName evidence="4">Lipoprotein</fullName>
    </recommendedName>
</protein>
<name>A0A516NTF1_9NOCA</name>
<reference evidence="2 3" key="1">
    <citation type="submission" date="2019-07" db="EMBL/GenBank/DDBJ databases">
        <title>Complete Genome Sequence and Methylome Analysis of Nocardia otitidis-caviarum NEB252.</title>
        <authorList>
            <person name="Fomenkov A."/>
            <person name="Anton B.P."/>
            <person name="Vincze T."/>
            <person name="Roberts R.J."/>
        </authorList>
    </citation>
    <scope>NUCLEOTIDE SEQUENCE [LARGE SCALE GENOMIC DNA]</scope>
    <source>
        <strain evidence="2 3">NEB252</strain>
    </source>
</reference>
<accession>A0A516NTF1</accession>
<organism evidence="2 3">
    <name type="scientific">Nocardia otitidiscaviarum</name>
    <dbReference type="NCBI Taxonomy" id="1823"/>
    <lineage>
        <taxon>Bacteria</taxon>
        <taxon>Bacillati</taxon>
        <taxon>Actinomycetota</taxon>
        <taxon>Actinomycetes</taxon>
        <taxon>Mycobacteriales</taxon>
        <taxon>Nocardiaceae</taxon>
        <taxon>Nocardia</taxon>
    </lineage>
</organism>
<dbReference type="AlphaFoldDB" id="A0A516NTF1"/>
<evidence type="ECO:0000256" key="1">
    <source>
        <dbReference type="SAM" id="SignalP"/>
    </source>
</evidence>
<dbReference type="KEGG" id="nod:FOH10_29120"/>